<name>A0A9Q2P4P5_9RHOB</name>
<organism evidence="2 3">
    <name type="scientific">Pseudosulfitobacter pseudonitzschiae</name>
    <dbReference type="NCBI Taxonomy" id="1402135"/>
    <lineage>
        <taxon>Bacteria</taxon>
        <taxon>Pseudomonadati</taxon>
        <taxon>Pseudomonadota</taxon>
        <taxon>Alphaproteobacteria</taxon>
        <taxon>Rhodobacterales</taxon>
        <taxon>Roseobacteraceae</taxon>
        <taxon>Pseudosulfitobacter</taxon>
    </lineage>
</organism>
<dbReference type="Pfam" id="PF18840">
    <property type="entry name" value="LPD25"/>
    <property type="match status" value="1"/>
</dbReference>
<proteinExistence type="predicted"/>
<accession>A0A9Q2P4P5</accession>
<dbReference type="Proteomes" id="UP000809337">
    <property type="component" value="Unassembled WGS sequence"/>
</dbReference>
<dbReference type="RefSeq" id="WP_231035331.1">
    <property type="nucleotide sequence ID" value="NZ_JAJNGX010000015.1"/>
</dbReference>
<dbReference type="AlphaFoldDB" id="A0A9Q2P4P5"/>
<comment type="caution">
    <text evidence="2">The sequence shown here is derived from an EMBL/GenBank/DDBJ whole genome shotgun (WGS) entry which is preliminary data.</text>
</comment>
<gene>
    <name evidence="2" type="ORF">JQX14_17850</name>
</gene>
<protein>
    <recommendedName>
        <fullName evidence="1">Large polyvalent protein associated domain-containing protein</fullName>
    </recommendedName>
</protein>
<feature type="domain" description="Large polyvalent protein associated" evidence="1">
    <location>
        <begin position="5"/>
        <end position="89"/>
    </location>
</feature>
<reference evidence="2" key="1">
    <citation type="submission" date="2021-01" db="EMBL/GenBank/DDBJ databases">
        <title>Diatom-associated Roseobacters Show Island Model of Population Structure.</title>
        <authorList>
            <person name="Qu L."/>
            <person name="Feng X."/>
            <person name="Chen Y."/>
            <person name="Li L."/>
            <person name="Wang X."/>
            <person name="Hu Z."/>
            <person name="Wang H."/>
            <person name="Luo H."/>
        </authorList>
    </citation>
    <scope>NUCLEOTIDE SEQUENCE</scope>
    <source>
        <strain evidence="2">SM26-45</strain>
    </source>
</reference>
<evidence type="ECO:0000313" key="2">
    <source>
        <dbReference type="EMBL" id="MBM2356422.1"/>
    </source>
</evidence>
<sequence length="149" mass="17123">MTDTTITPTTVDIEWSEAGGILAAGATLPFDQFEAAALEAALGHPGGSYLKTKVRVHFDSGDTYECRLDLGDNERGFADGIQRRIKYHESAEGKRRRAEWHGEMRERHEELYALWIRMRVGPDLTWCRWEIEDLRNPVDRTFCTLTTRH</sequence>
<evidence type="ECO:0000259" key="1">
    <source>
        <dbReference type="Pfam" id="PF18840"/>
    </source>
</evidence>
<dbReference type="InterPro" id="IPR041045">
    <property type="entry name" value="LPD25"/>
</dbReference>
<evidence type="ECO:0000313" key="3">
    <source>
        <dbReference type="Proteomes" id="UP000809337"/>
    </source>
</evidence>
<dbReference type="EMBL" id="JAFBWN010000015">
    <property type="protein sequence ID" value="MBM2356422.1"/>
    <property type="molecule type" value="Genomic_DNA"/>
</dbReference>